<proteinExistence type="predicted"/>
<gene>
    <name evidence="1" type="ORF">C7S16_6303</name>
</gene>
<evidence type="ECO:0000313" key="2">
    <source>
        <dbReference type="Proteomes" id="UP001272137"/>
    </source>
</evidence>
<reference evidence="1" key="1">
    <citation type="submission" date="2018-08" db="EMBL/GenBank/DDBJ databases">
        <title>Identification of Burkholderia cepacia strains that express a Burkholderia pseudomallei-like capsular polysaccharide.</title>
        <authorList>
            <person name="Burtnick M.N."/>
            <person name="Vongsouvath M."/>
            <person name="Newton P."/>
            <person name="Wuthiekanun V."/>
            <person name="Limmathurotsakul D."/>
            <person name="Brett P.J."/>
            <person name="Chantratita N."/>
            <person name="Dance D.A."/>
        </authorList>
    </citation>
    <scope>NUCLEOTIDE SEQUENCE</scope>
    <source>
        <strain evidence="1">SBXCC001</strain>
    </source>
</reference>
<organism evidence="1 2">
    <name type="scientific">Burkholderia thailandensis</name>
    <dbReference type="NCBI Taxonomy" id="57975"/>
    <lineage>
        <taxon>Bacteria</taxon>
        <taxon>Pseudomonadati</taxon>
        <taxon>Pseudomonadota</taxon>
        <taxon>Betaproteobacteria</taxon>
        <taxon>Burkholderiales</taxon>
        <taxon>Burkholderiaceae</taxon>
        <taxon>Burkholderia</taxon>
        <taxon>pseudomallei group</taxon>
    </lineage>
</organism>
<dbReference type="Proteomes" id="UP001272137">
    <property type="component" value="Unassembled WGS sequence"/>
</dbReference>
<dbReference type="AlphaFoldDB" id="A0AAW9CNR4"/>
<dbReference type="EMBL" id="QXCT01000001">
    <property type="protein sequence ID" value="MDW9252503.1"/>
    <property type="molecule type" value="Genomic_DNA"/>
</dbReference>
<accession>A0AAW9CNR4</accession>
<name>A0AAW9CNR4_BURTH</name>
<evidence type="ECO:0000313" key="1">
    <source>
        <dbReference type="EMBL" id="MDW9252503.1"/>
    </source>
</evidence>
<sequence>MHRAPRGGGGERGRRWGWRESWGLWHIRHTVLAYSRFVHDAGAPGRAGATLVTLTRC</sequence>
<protein>
    <submittedName>
        <fullName evidence="1">Uncharacterized protein</fullName>
    </submittedName>
</protein>
<comment type="caution">
    <text evidence="1">The sequence shown here is derived from an EMBL/GenBank/DDBJ whole genome shotgun (WGS) entry which is preliminary data.</text>
</comment>